<dbReference type="PANTHER" id="PTHR30086:SF20">
    <property type="entry name" value="ARGININE EXPORTER PROTEIN ARGO-RELATED"/>
    <property type="match status" value="1"/>
</dbReference>
<feature type="transmembrane region" description="Helical" evidence="6">
    <location>
        <begin position="149"/>
        <end position="171"/>
    </location>
</feature>
<sequence>MLEQVIPFLTASVILTLMPGPDVVYVLVQSIAYGKRTGIVISLGLVTGVLVHTSLVAFGVSALLKSSPTFFFFIKMIGAFYLFYLAYKAFKAKPEINLNQTNPIVQKSAWYYYRQGFFMNLLNPKVLLFFLSFFPGFLWKDTQLIKQFYLLGGIFIVQGLLIFSLIAVMASSLKKYILTHKNALQAIAYVQVFMFSLLGILILFS</sequence>
<accession>A0A840EXN8</accession>
<evidence type="ECO:0000313" key="7">
    <source>
        <dbReference type="EMBL" id="MBB4118824.1"/>
    </source>
</evidence>
<evidence type="ECO:0000256" key="3">
    <source>
        <dbReference type="ARBA" id="ARBA00022692"/>
    </source>
</evidence>
<evidence type="ECO:0000256" key="2">
    <source>
        <dbReference type="ARBA" id="ARBA00022475"/>
    </source>
</evidence>
<evidence type="ECO:0000313" key="8">
    <source>
        <dbReference type="Proteomes" id="UP000553034"/>
    </source>
</evidence>
<keyword evidence="5 6" id="KW-0472">Membrane</keyword>
<feature type="transmembrane region" description="Helical" evidence="6">
    <location>
        <begin position="183"/>
        <end position="204"/>
    </location>
</feature>
<dbReference type="PANTHER" id="PTHR30086">
    <property type="entry name" value="ARGININE EXPORTER PROTEIN ARGO"/>
    <property type="match status" value="1"/>
</dbReference>
<feature type="transmembrane region" description="Helical" evidence="6">
    <location>
        <begin position="70"/>
        <end position="87"/>
    </location>
</feature>
<dbReference type="PIRSF" id="PIRSF006324">
    <property type="entry name" value="LeuE"/>
    <property type="match status" value="1"/>
</dbReference>
<evidence type="ECO:0000256" key="1">
    <source>
        <dbReference type="ARBA" id="ARBA00004651"/>
    </source>
</evidence>
<dbReference type="RefSeq" id="WP_183477188.1">
    <property type="nucleotide sequence ID" value="NZ_JACIFO010000004.1"/>
</dbReference>
<dbReference type="GO" id="GO:0005886">
    <property type="term" value="C:plasma membrane"/>
    <property type="evidence" value="ECO:0007669"/>
    <property type="project" value="UniProtKB-SubCell"/>
</dbReference>
<dbReference type="Proteomes" id="UP000553034">
    <property type="component" value="Unassembled WGS sequence"/>
</dbReference>
<dbReference type="AlphaFoldDB" id="A0A840EXN8"/>
<reference evidence="7 8" key="1">
    <citation type="submission" date="2020-08" db="EMBL/GenBank/DDBJ databases">
        <title>Genomic Encyclopedia of Type Strains, Phase IV (KMG-IV): sequencing the most valuable type-strain genomes for metagenomic binning, comparative biology and taxonomic classification.</title>
        <authorList>
            <person name="Goeker M."/>
        </authorList>
    </citation>
    <scope>NUCLEOTIDE SEQUENCE [LARGE SCALE GENOMIC DNA]</scope>
    <source>
        <strain evidence="7 8">DSM 29568</strain>
    </source>
</reference>
<keyword evidence="3 6" id="KW-0812">Transmembrane</keyword>
<dbReference type="GO" id="GO:0015171">
    <property type="term" value="F:amino acid transmembrane transporter activity"/>
    <property type="evidence" value="ECO:0007669"/>
    <property type="project" value="TreeGrafter"/>
</dbReference>
<dbReference type="InterPro" id="IPR001123">
    <property type="entry name" value="LeuE-type"/>
</dbReference>
<evidence type="ECO:0000256" key="6">
    <source>
        <dbReference type="SAM" id="Phobius"/>
    </source>
</evidence>
<comment type="subcellular location">
    <subcellularLocation>
        <location evidence="1">Cell membrane</location>
        <topology evidence="1">Multi-pass membrane protein</topology>
    </subcellularLocation>
</comment>
<feature type="transmembrane region" description="Helical" evidence="6">
    <location>
        <begin position="117"/>
        <end position="137"/>
    </location>
</feature>
<keyword evidence="2" id="KW-1003">Cell membrane</keyword>
<evidence type="ECO:0000256" key="4">
    <source>
        <dbReference type="ARBA" id="ARBA00022989"/>
    </source>
</evidence>
<proteinExistence type="predicted"/>
<evidence type="ECO:0000256" key="5">
    <source>
        <dbReference type="ARBA" id="ARBA00023136"/>
    </source>
</evidence>
<dbReference type="Pfam" id="PF01810">
    <property type="entry name" value="LysE"/>
    <property type="match status" value="1"/>
</dbReference>
<protein>
    <submittedName>
        <fullName evidence="7">Threonine/homoserine/homoserine lactone efflux protein</fullName>
    </submittedName>
</protein>
<feature type="transmembrane region" description="Helical" evidence="6">
    <location>
        <begin position="6"/>
        <end position="28"/>
    </location>
</feature>
<gene>
    <name evidence="7" type="ORF">GGR32_001115</name>
</gene>
<keyword evidence="8" id="KW-1185">Reference proteome</keyword>
<dbReference type="EMBL" id="JACIFO010000004">
    <property type="protein sequence ID" value="MBB4118824.1"/>
    <property type="molecule type" value="Genomic_DNA"/>
</dbReference>
<name>A0A840EXN8_9FLAO</name>
<comment type="caution">
    <text evidence="7">The sequence shown here is derived from an EMBL/GenBank/DDBJ whole genome shotgun (WGS) entry which is preliminary data.</text>
</comment>
<keyword evidence="4 6" id="KW-1133">Transmembrane helix</keyword>
<organism evidence="7 8">
    <name type="scientific">Mesonia hippocampi</name>
    <dbReference type="NCBI Taxonomy" id="1628250"/>
    <lineage>
        <taxon>Bacteria</taxon>
        <taxon>Pseudomonadati</taxon>
        <taxon>Bacteroidota</taxon>
        <taxon>Flavobacteriia</taxon>
        <taxon>Flavobacteriales</taxon>
        <taxon>Flavobacteriaceae</taxon>
        <taxon>Mesonia</taxon>
    </lineage>
</organism>
<feature type="transmembrane region" description="Helical" evidence="6">
    <location>
        <begin position="40"/>
        <end position="64"/>
    </location>
</feature>